<sequence length="310" mass="35254">MSRCVCLCVFGSMFVLLKGATKEQAFKIGNEIAEAVTATNPKPVKLKFEKVYLPCVLQTKKRYVGYMYESLDQKEPVFDAKGIETVRRDGCPAVSKILERSIKLLFETRDISQVKQFVQRQCVKVLDGRASMQDLTFAKEYRGSGSYRPGACVPALELTRRMMAYDRRLEPRVGERVPYVIVYGTPGVPLIQLVRRPMEVLQDAGLRLNATYYITKQILPPLGRMFQLIGVDVFSWYQELPRVRLGGFLSLKYKEHKHCTVARQGGSVRWVCCKGTFLKSKLHQKNKHQSKNQPQMMMFPNASGGNSPPD</sequence>
<organism evidence="8">
    <name type="scientific">Stegastes partitus</name>
    <name type="common">bicolor damselfish</name>
    <dbReference type="NCBI Taxonomy" id="144197"/>
    <lineage>
        <taxon>Eukaryota</taxon>
        <taxon>Metazoa</taxon>
        <taxon>Chordata</taxon>
        <taxon>Craniata</taxon>
        <taxon>Vertebrata</taxon>
        <taxon>Euteleostomi</taxon>
        <taxon>Actinopterygii</taxon>
        <taxon>Neopterygii</taxon>
        <taxon>Teleostei</taxon>
        <taxon>Neoteleostei</taxon>
        <taxon>Acanthomorphata</taxon>
        <taxon>Ovalentaria</taxon>
        <taxon>Pomacentridae</taxon>
        <taxon>Stegastes</taxon>
    </lineage>
</organism>
<dbReference type="InterPro" id="IPR030559">
    <property type="entry name" value="PolZ_Rev3"/>
</dbReference>
<accession>A0A3B4ZNJ6</accession>
<feature type="chain" id="PRO_5017292891" description="DNA-directed DNA polymerase" evidence="6">
    <location>
        <begin position="20"/>
        <end position="310"/>
    </location>
</feature>
<dbReference type="GO" id="GO:0042276">
    <property type="term" value="P:error-prone translesion synthesis"/>
    <property type="evidence" value="ECO:0007669"/>
    <property type="project" value="TreeGrafter"/>
</dbReference>
<keyword evidence="4" id="KW-0239">DNA-directed DNA polymerase</keyword>
<feature type="signal peptide" evidence="6">
    <location>
        <begin position="1"/>
        <end position="19"/>
    </location>
</feature>
<keyword evidence="6" id="KW-0732">Signal</keyword>
<dbReference type="Gene3D" id="1.10.132.60">
    <property type="entry name" value="DNA polymerase family B, C-terminal domain"/>
    <property type="match status" value="1"/>
</dbReference>
<evidence type="ECO:0000256" key="2">
    <source>
        <dbReference type="ARBA" id="ARBA00022679"/>
    </source>
</evidence>
<dbReference type="FunFam" id="1.10.132.60:FF:000005">
    <property type="entry name" value="Putative DNA polymerase zeta catalytic subunit"/>
    <property type="match status" value="1"/>
</dbReference>
<dbReference type="Gene3D" id="3.90.1600.10">
    <property type="entry name" value="Palm domain of DNA polymerase"/>
    <property type="match status" value="1"/>
</dbReference>
<reference evidence="8" key="1">
    <citation type="submission" date="2023-09" db="UniProtKB">
        <authorList>
            <consortium name="Ensembl"/>
        </authorList>
    </citation>
    <scope>IDENTIFICATION</scope>
</reference>
<dbReference type="GO" id="GO:0000166">
    <property type="term" value="F:nucleotide binding"/>
    <property type="evidence" value="ECO:0007669"/>
    <property type="project" value="InterPro"/>
</dbReference>
<dbReference type="PANTHER" id="PTHR45812:SF1">
    <property type="entry name" value="DNA POLYMERASE ZETA CATALYTIC SUBUNIT"/>
    <property type="match status" value="1"/>
</dbReference>
<dbReference type="InterPro" id="IPR023211">
    <property type="entry name" value="DNA_pol_palm_dom_sf"/>
</dbReference>
<evidence type="ECO:0000256" key="1">
    <source>
        <dbReference type="ARBA" id="ARBA00012417"/>
    </source>
</evidence>
<evidence type="ECO:0000256" key="3">
    <source>
        <dbReference type="ARBA" id="ARBA00022695"/>
    </source>
</evidence>
<feature type="domain" description="DNA-directed DNA polymerase family B multifunctional" evidence="7">
    <location>
        <begin position="12"/>
        <end position="229"/>
    </location>
</feature>
<evidence type="ECO:0000259" key="7">
    <source>
        <dbReference type="Pfam" id="PF00136"/>
    </source>
</evidence>
<dbReference type="GO" id="GO:0000724">
    <property type="term" value="P:double-strand break repair via homologous recombination"/>
    <property type="evidence" value="ECO:0007669"/>
    <property type="project" value="TreeGrafter"/>
</dbReference>
<dbReference type="GeneTree" id="ENSGT00940000156226"/>
<dbReference type="EC" id="2.7.7.7" evidence="1"/>
<proteinExistence type="predicted"/>
<evidence type="ECO:0000256" key="5">
    <source>
        <dbReference type="SAM" id="MobiDB-lite"/>
    </source>
</evidence>
<protein>
    <recommendedName>
        <fullName evidence="1">DNA-directed DNA polymerase</fullName>
        <ecNumber evidence="1">2.7.7.7</ecNumber>
    </recommendedName>
</protein>
<dbReference type="InterPro" id="IPR042087">
    <property type="entry name" value="DNA_pol_B_thumb"/>
</dbReference>
<feature type="region of interest" description="Disordered" evidence="5">
    <location>
        <begin position="283"/>
        <end position="310"/>
    </location>
</feature>
<dbReference type="InterPro" id="IPR006134">
    <property type="entry name" value="DNA-dir_DNA_pol_B_multi_dom"/>
</dbReference>
<dbReference type="SUPFAM" id="SSF56672">
    <property type="entry name" value="DNA/RNA polymerases"/>
    <property type="match status" value="1"/>
</dbReference>
<dbReference type="GO" id="GO:0003677">
    <property type="term" value="F:DNA binding"/>
    <property type="evidence" value="ECO:0007669"/>
    <property type="project" value="InterPro"/>
</dbReference>
<keyword evidence="2" id="KW-0808">Transferase</keyword>
<dbReference type="PANTHER" id="PTHR45812">
    <property type="entry name" value="DNA POLYMERASE ZETA CATALYTIC SUBUNIT"/>
    <property type="match status" value="1"/>
</dbReference>
<name>A0A3B4ZNJ6_9TELE</name>
<keyword evidence="3" id="KW-0548">Nucleotidyltransferase</keyword>
<dbReference type="Pfam" id="PF00136">
    <property type="entry name" value="DNA_pol_B"/>
    <property type="match status" value="1"/>
</dbReference>
<evidence type="ECO:0000313" key="8">
    <source>
        <dbReference type="Ensembl" id="ENSSPAP00000010503.1"/>
    </source>
</evidence>
<dbReference type="GO" id="GO:0005634">
    <property type="term" value="C:nucleus"/>
    <property type="evidence" value="ECO:0007669"/>
    <property type="project" value="TreeGrafter"/>
</dbReference>
<dbReference type="GO" id="GO:0003887">
    <property type="term" value="F:DNA-directed DNA polymerase activity"/>
    <property type="evidence" value="ECO:0007669"/>
    <property type="project" value="UniProtKB-KW"/>
</dbReference>
<evidence type="ECO:0000256" key="4">
    <source>
        <dbReference type="ARBA" id="ARBA00022932"/>
    </source>
</evidence>
<dbReference type="STRING" id="144197.ENSSPAP00000010503"/>
<dbReference type="AlphaFoldDB" id="A0A3B4ZNJ6"/>
<dbReference type="InterPro" id="IPR043502">
    <property type="entry name" value="DNA/RNA_pol_sf"/>
</dbReference>
<dbReference type="GO" id="GO:0016035">
    <property type="term" value="C:zeta DNA polymerase complex"/>
    <property type="evidence" value="ECO:0007669"/>
    <property type="project" value="InterPro"/>
</dbReference>
<dbReference type="Ensembl" id="ENSSPAT00000010684.1">
    <property type="protein sequence ID" value="ENSSPAP00000010503.1"/>
    <property type="gene ID" value="ENSSPAG00000007990.1"/>
</dbReference>
<evidence type="ECO:0000256" key="6">
    <source>
        <dbReference type="SAM" id="SignalP"/>
    </source>
</evidence>